<protein>
    <submittedName>
        <fullName evidence="1">Uncharacterized protein</fullName>
    </submittedName>
</protein>
<keyword evidence="2" id="KW-1185">Reference proteome</keyword>
<sequence>MSSVLGIDNSTGAYPLVIGYSSSFVLMGSLVSQTYNYFNHSSNDPRGLKAFVWILFISELFLTILTVYGFWRGVSANDLLTIFHAGMIVPALAFLTGFVSFITHGFFGWRIWRLKRSCLYPILVMMISSVQFAMVTYGGVQFGLSPSVQLIDIFDSSDDGLPIMDQFEFYIPVWLCGSLLCDTTITT</sequence>
<proteinExistence type="predicted"/>
<reference evidence="1" key="1">
    <citation type="journal article" date="2021" name="New Phytol.">
        <title>Evolutionary innovations through gain and loss of genes in the ectomycorrhizal Boletales.</title>
        <authorList>
            <person name="Wu G."/>
            <person name="Miyauchi S."/>
            <person name="Morin E."/>
            <person name="Kuo A."/>
            <person name="Drula E."/>
            <person name="Varga T."/>
            <person name="Kohler A."/>
            <person name="Feng B."/>
            <person name="Cao Y."/>
            <person name="Lipzen A."/>
            <person name="Daum C."/>
            <person name="Hundley H."/>
            <person name="Pangilinan J."/>
            <person name="Johnson J."/>
            <person name="Barry K."/>
            <person name="LaButti K."/>
            <person name="Ng V."/>
            <person name="Ahrendt S."/>
            <person name="Min B."/>
            <person name="Choi I.G."/>
            <person name="Park H."/>
            <person name="Plett J.M."/>
            <person name="Magnuson J."/>
            <person name="Spatafora J.W."/>
            <person name="Nagy L.G."/>
            <person name="Henrissat B."/>
            <person name="Grigoriev I.V."/>
            <person name="Yang Z.L."/>
            <person name="Xu J."/>
            <person name="Martin F.M."/>
        </authorList>
    </citation>
    <scope>NUCLEOTIDE SEQUENCE</scope>
    <source>
        <strain evidence="1">ATCC 28755</strain>
    </source>
</reference>
<organism evidence="1 2">
    <name type="scientific">Hygrophoropsis aurantiaca</name>
    <dbReference type="NCBI Taxonomy" id="72124"/>
    <lineage>
        <taxon>Eukaryota</taxon>
        <taxon>Fungi</taxon>
        <taxon>Dikarya</taxon>
        <taxon>Basidiomycota</taxon>
        <taxon>Agaricomycotina</taxon>
        <taxon>Agaricomycetes</taxon>
        <taxon>Agaricomycetidae</taxon>
        <taxon>Boletales</taxon>
        <taxon>Coniophorineae</taxon>
        <taxon>Hygrophoropsidaceae</taxon>
        <taxon>Hygrophoropsis</taxon>
    </lineage>
</organism>
<evidence type="ECO:0000313" key="1">
    <source>
        <dbReference type="EMBL" id="KAH7911382.1"/>
    </source>
</evidence>
<accession>A0ACB8ADM8</accession>
<name>A0ACB8ADM8_9AGAM</name>
<comment type="caution">
    <text evidence="1">The sequence shown here is derived from an EMBL/GenBank/DDBJ whole genome shotgun (WGS) entry which is preliminary data.</text>
</comment>
<evidence type="ECO:0000313" key="2">
    <source>
        <dbReference type="Proteomes" id="UP000790377"/>
    </source>
</evidence>
<dbReference type="Proteomes" id="UP000790377">
    <property type="component" value="Unassembled WGS sequence"/>
</dbReference>
<gene>
    <name evidence="1" type="ORF">BJ138DRAFT_929256</name>
</gene>
<dbReference type="EMBL" id="MU267680">
    <property type="protein sequence ID" value="KAH7911382.1"/>
    <property type="molecule type" value="Genomic_DNA"/>
</dbReference>